<keyword evidence="3" id="KW-1185">Reference proteome</keyword>
<accession>A0ABX8EJR4</accession>
<feature type="transmembrane region" description="Helical" evidence="1">
    <location>
        <begin position="70"/>
        <end position="90"/>
    </location>
</feature>
<dbReference type="RefSeq" id="WP_214056264.1">
    <property type="nucleotide sequence ID" value="NZ_CP075371.1"/>
</dbReference>
<dbReference type="EMBL" id="CP075371">
    <property type="protein sequence ID" value="QVT80772.1"/>
    <property type="molecule type" value="Genomic_DNA"/>
</dbReference>
<reference evidence="2 3" key="1">
    <citation type="submission" date="2021-05" db="EMBL/GenBank/DDBJ databases">
        <title>Complete genome of Nocardioides aquaticus KCTC 9944T isolated from meromictic and hypersaline Ekho Lake, Antarctica.</title>
        <authorList>
            <person name="Hwang K."/>
            <person name="Kim K.M."/>
            <person name="Choe H."/>
        </authorList>
    </citation>
    <scope>NUCLEOTIDE SEQUENCE [LARGE SCALE GENOMIC DNA]</scope>
    <source>
        <strain evidence="2 3">KCTC 9944</strain>
    </source>
</reference>
<protein>
    <recommendedName>
        <fullName evidence="4">TIGR02234 family membrane protein</fullName>
    </recommendedName>
</protein>
<dbReference type="Pfam" id="PF09534">
    <property type="entry name" value="Trp_oprn_chp"/>
    <property type="match status" value="1"/>
</dbReference>
<evidence type="ECO:0000313" key="3">
    <source>
        <dbReference type="Proteomes" id="UP000679307"/>
    </source>
</evidence>
<gene>
    <name evidence="2" type="ORF">ENKNEFLB_03173</name>
</gene>
<sequence length="208" mass="20746">MTRSSTRTATRGAARSPRRTFGPVLLLGLAGSGLAAFGGSRAWASADDAAPPQAVDALGSSAVVAGSGEVPLAGALALVALACWGVLLVTRGRVRRLLALLAAAAAGGVLATVVVGAQGVRQDVRDAVAVLGQGEPTVGFTASLWLTGVGALAALAAAVLAVRWAPSWPEMGRRYDAPGTAVAAPEAGADTSNLELWKSLDQGRDPTT</sequence>
<dbReference type="Proteomes" id="UP000679307">
    <property type="component" value="Chromosome"/>
</dbReference>
<proteinExistence type="predicted"/>
<feature type="transmembrane region" description="Helical" evidence="1">
    <location>
        <begin position="140"/>
        <end position="165"/>
    </location>
</feature>
<keyword evidence="1" id="KW-0812">Transmembrane</keyword>
<keyword evidence="1" id="KW-1133">Transmembrane helix</keyword>
<feature type="transmembrane region" description="Helical" evidence="1">
    <location>
        <begin position="97"/>
        <end position="120"/>
    </location>
</feature>
<keyword evidence="1" id="KW-0472">Membrane</keyword>
<dbReference type="InterPro" id="IPR019051">
    <property type="entry name" value="Trp_biosyn_TM_oprn/chp"/>
</dbReference>
<evidence type="ECO:0000256" key="1">
    <source>
        <dbReference type="SAM" id="Phobius"/>
    </source>
</evidence>
<evidence type="ECO:0008006" key="4">
    <source>
        <dbReference type="Google" id="ProtNLM"/>
    </source>
</evidence>
<evidence type="ECO:0000313" key="2">
    <source>
        <dbReference type="EMBL" id="QVT80772.1"/>
    </source>
</evidence>
<name>A0ABX8EJR4_9ACTN</name>
<organism evidence="2 3">
    <name type="scientific">Nocardioides aquaticus</name>
    <dbReference type="NCBI Taxonomy" id="160826"/>
    <lineage>
        <taxon>Bacteria</taxon>
        <taxon>Bacillati</taxon>
        <taxon>Actinomycetota</taxon>
        <taxon>Actinomycetes</taxon>
        <taxon>Propionibacteriales</taxon>
        <taxon>Nocardioidaceae</taxon>
        <taxon>Nocardioides</taxon>
    </lineage>
</organism>